<dbReference type="Gene3D" id="3.30.310.50">
    <property type="entry name" value="Alpha-D-phosphohexomutase, C-terminal domain"/>
    <property type="match status" value="1"/>
</dbReference>
<dbReference type="AlphaFoldDB" id="A0A165YYV0"/>
<dbReference type="Pfam" id="PF09341">
    <property type="entry name" value="Pcc1"/>
    <property type="match status" value="1"/>
</dbReference>
<protein>
    <submittedName>
        <fullName evidence="2">Transcription factor Pcc1</fullName>
    </submittedName>
</protein>
<reference evidence="2 3" key="1">
    <citation type="submission" date="2016-04" db="EMBL/GenBank/DDBJ databases">
        <title>Genome sequence of Methanobrevibacter curvatus DSM 11111.</title>
        <authorList>
            <person name="Poehlein A."/>
            <person name="Seedorf H."/>
            <person name="Daniel R."/>
        </authorList>
    </citation>
    <scope>NUCLEOTIDE SEQUENCE [LARGE SCALE GENOMIC DNA]</scope>
    <source>
        <strain evidence="2 3">DSM 11111</strain>
    </source>
</reference>
<dbReference type="NCBIfam" id="NF011470">
    <property type="entry name" value="PRK14887.1"/>
    <property type="match status" value="1"/>
</dbReference>
<evidence type="ECO:0000313" key="2">
    <source>
        <dbReference type="EMBL" id="KZX10043.1"/>
    </source>
</evidence>
<dbReference type="Proteomes" id="UP000077245">
    <property type="component" value="Unassembled WGS sequence"/>
</dbReference>
<proteinExistence type="inferred from homology"/>
<gene>
    <name evidence="2" type="ORF">MBCUR_19530</name>
</gene>
<dbReference type="InterPro" id="IPR015419">
    <property type="entry name" value="CTAG/Pcc1"/>
</dbReference>
<dbReference type="STRING" id="49547.MBCUR_19530"/>
<dbReference type="EMBL" id="LWMV01000228">
    <property type="protein sequence ID" value="KZX10043.1"/>
    <property type="molecule type" value="Genomic_DNA"/>
</dbReference>
<comment type="similarity">
    <text evidence="1">Belongs to the CTAG/PCC1 family.</text>
</comment>
<sequence length="90" mass="10351">MDDDLFSNIKSIKNEITFNFDSSEDAKIVYDSISIELETSPDYRSIVHISHLISKIILNIESKDLTSYRASINSVVKWINLVMDIRDLVN</sequence>
<evidence type="ECO:0000256" key="1">
    <source>
        <dbReference type="ARBA" id="ARBA00007073"/>
    </source>
</evidence>
<dbReference type="PATRIC" id="fig|49547.3.peg.2065"/>
<organism evidence="2 3">
    <name type="scientific">Methanobrevibacter curvatus</name>
    <dbReference type="NCBI Taxonomy" id="49547"/>
    <lineage>
        <taxon>Archaea</taxon>
        <taxon>Methanobacteriati</taxon>
        <taxon>Methanobacteriota</taxon>
        <taxon>Methanomada group</taxon>
        <taxon>Methanobacteria</taxon>
        <taxon>Methanobacteriales</taxon>
        <taxon>Methanobacteriaceae</taxon>
        <taxon>Methanobrevibacter</taxon>
    </lineage>
</organism>
<comment type="caution">
    <text evidence="2">The sequence shown here is derived from an EMBL/GenBank/DDBJ whole genome shotgun (WGS) entry which is preliminary data.</text>
</comment>
<keyword evidence="3" id="KW-1185">Reference proteome</keyword>
<dbReference type="OrthoDB" id="8982at2157"/>
<accession>A0A165YYV0</accession>
<name>A0A165YYV0_9EURY</name>
<dbReference type="RefSeq" id="WP_067092776.1">
    <property type="nucleotide sequence ID" value="NZ_LWMV01000228.1"/>
</dbReference>
<evidence type="ECO:0000313" key="3">
    <source>
        <dbReference type="Proteomes" id="UP000077245"/>
    </source>
</evidence>